<feature type="compositionally biased region" description="Low complexity" evidence="2">
    <location>
        <begin position="42"/>
        <end position="53"/>
    </location>
</feature>
<sequence length="688" mass="75624">MMTSPLSPAADAMLNSTSSTSSSRKSEDDYDAMTSTPKTEMSQPESSSRPSSRIRNDDARFNQENISPVKSRHSRIMSGTELSPLRIVESQRSSLDGSLLKVSGGVRSPRKVSPDRRFPVKINLSGESPSRAAHEQPASIDEVVRDHDGLKRAISIFEDSQRSIREEEEEEGEEGEGGGDGRRAGASPLGMDYAEAHRRGDATAGDEDFMDVSAFSTFSAVPNMAMLAKLGQTPNGRREAKRAHHAMEDDSSGNTSNLLMDFNERLGRSHRSSPARRDILSPSRTTPNLASTATPSRQLANLIDLDMGPMATPRSVPSITARELESLKSNFLSEISSLKASLSGKEAEVHSLKTAVGDAEKRVGESMERLREERALKEEMESVLRIVREEIIETQKEKEELEQQLDESEKRREASEMMHQEAESKLAGLRAGKDMERHSSPEKPVSNTREVEIAVERVARELHALYKSKHETKVAALKKSYENRWEKKVRELEAKIQGLSEENERLLAGHDATLTKVDHAGMEAQSARDHATIRELEADVQRLEAVVSTVRRDNDDLRASLQQERVEKGELVQLAEELMSMQNLAAATPAPQRQQPAPQPAPAPAPAPQPQPEPQRQPTLGRSDSVSKTPRANPANRISGIRAPGTVLRAPHERGKSSIGGGLPRPGGARGSGIMSNIEKMGNYRGRE</sequence>
<feature type="region of interest" description="Disordered" evidence="2">
    <location>
        <begin position="158"/>
        <end position="188"/>
    </location>
</feature>
<dbReference type="EMBL" id="JAIWOZ010000002">
    <property type="protein sequence ID" value="KAH6609730.1"/>
    <property type="molecule type" value="Genomic_DNA"/>
</dbReference>
<feature type="coiled-coil region" evidence="1">
    <location>
        <begin position="482"/>
        <end position="509"/>
    </location>
</feature>
<feature type="compositionally biased region" description="Basic and acidic residues" evidence="2">
    <location>
        <begin position="396"/>
        <end position="424"/>
    </location>
</feature>
<feature type="compositionally biased region" description="Basic and acidic residues" evidence="2">
    <location>
        <begin position="431"/>
        <end position="441"/>
    </location>
</feature>
<comment type="caution">
    <text evidence="3">The sequence shown here is derived from an EMBL/GenBank/DDBJ whole genome shotgun (WGS) entry which is preliminary data.</text>
</comment>
<keyword evidence="4" id="KW-1185">Reference proteome</keyword>
<keyword evidence="1" id="KW-0175">Coiled coil</keyword>
<feature type="region of interest" description="Disordered" evidence="2">
    <location>
        <begin position="586"/>
        <end position="688"/>
    </location>
</feature>
<evidence type="ECO:0000256" key="1">
    <source>
        <dbReference type="SAM" id="Coils"/>
    </source>
</evidence>
<feature type="compositionally biased region" description="Polar residues" evidence="2">
    <location>
        <begin position="282"/>
        <end position="293"/>
    </location>
</feature>
<feature type="region of interest" description="Disordered" evidence="2">
    <location>
        <begin position="232"/>
        <end position="293"/>
    </location>
</feature>
<accession>A0A9P8QQM2</accession>
<proteinExistence type="predicted"/>
<evidence type="ECO:0000313" key="3">
    <source>
        <dbReference type="EMBL" id="KAH6609730.1"/>
    </source>
</evidence>
<name>A0A9P8QQM2_9HYPO</name>
<feature type="coiled-coil region" evidence="1">
    <location>
        <begin position="533"/>
        <end position="560"/>
    </location>
</feature>
<feature type="compositionally biased region" description="Low complexity" evidence="2">
    <location>
        <begin position="586"/>
        <end position="596"/>
    </location>
</feature>
<evidence type="ECO:0000256" key="2">
    <source>
        <dbReference type="SAM" id="MobiDB-lite"/>
    </source>
</evidence>
<feature type="region of interest" description="Disordered" evidence="2">
    <location>
        <begin position="1"/>
        <end position="138"/>
    </location>
</feature>
<dbReference type="AlphaFoldDB" id="A0A9P8QQM2"/>
<feature type="compositionally biased region" description="Acidic residues" evidence="2">
    <location>
        <begin position="166"/>
        <end position="177"/>
    </location>
</feature>
<protein>
    <submittedName>
        <fullName evidence="3">Kinetoplast-associated kap</fullName>
    </submittedName>
</protein>
<dbReference type="Proteomes" id="UP000827724">
    <property type="component" value="Unassembled WGS sequence"/>
</dbReference>
<dbReference type="Pfam" id="PF12709">
    <property type="entry name" value="Fungal_TACC"/>
    <property type="match status" value="1"/>
</dbReference>
<evidence type="ECO:0000313" key="4">
    <source>
        <dbReference type="Proteomes" id="UP000827724"/>
    </source>
</evidence>
<feature type="compositionally biased region" description="Polar residues" evidence="2">
    <location>
        <begin position="620"/>
        <end position="630"/>
    </location>
</feature>
<feature type="compositionally biased region" description="Pro residues" evidence="2">
    <location>
        <begin position="597"/>
        <end position="615"/>
    </location>
</feature>
<organism evidence="3 4">
    <name type="scientific">Trichoderma cornu-damae</name>
    <dbReference type="NCBI Taxonomy" id="654480"/>
    <lineage>
        <taxon>Eukaryota</taxon>
        <taxon>Fungi</taxon>
        <taxon>Dikarya</taxon>
        <taxon>Ascomycota</taxon>
        <taxon>Pezizomycotina</taxon>
        <taxon>Sordariomycetes</taxon>
        <taxon>Hypocreomycetidae</taxon>
        <taxon>Hypocreales</taxon>
        <taxon>Hypocreaceae</taxon>
        <taxon>Trichoderma</taxon>
    </lineage>
</organism>
<dbReference type="OrthoDB" id="5367584at2759"/>
<feature type="compositionally biased region" description="Gly residues" evidence="2">
    <location>
        <begin position="658"/>
        <end position="671"/>
    </location>
</feature>
<gene>
    <name evidence="3" type="ORF">Trco_003076</name>
</gene>
<feature type="region of interest" description="Disordered" evidence="2">
    <location>
        <begin position="396"/>
        <end position="450"/>
    </location>
</feature>
<reference evidence="3" key="1">
    <citation type="submission" date="2021-08" db="EMBL/GenBank/DDBJ databases">
        <title>Chromosome-Level Trichoderma cornu-damae using Hi-C Data.</title>
        <authorList>
            <person name="Kim C.S."/>
        </authorList>
    </citation>
    <scope>NUCLEOTIDE SEQUENCE</scope>
    <source>
        <strain evidence="3">KA19-0412C</strain>
    </source>
</reference>
<dbReference type="InterPro" id="IPR024312">
    <property type="entry name" value="TACC_fungi"/>
</dbReference>